<sequence length="74" mass="7943">MLFRLSTTSALPGALSLTLGSQAFAQTDLASWHGMTGAHNEMVNALSKEVNEGQRAYKFVPVYTGCLVDTSPRP</sequence>
<keyword evidence="1" id="KW-0732">Signal</keyword>
<protein>
    <submittedName>
        <fullName evidence="2">sn-glycerol-3-phosphate ABC transporter substrate-binding protein</fullName>
    </submittedName>
</protein>
<comment type="caution">
    <text evidence="2">The sequence shown here is derived from an EMBL/GenBank/DDBJ whole genome shotgun (WGS) entry which is preliminary data.</text>
</comment>
<evidence type="ECO:0000313" key="3">
    <source>
        <dbReference type="Proteomes" id="UP000238493"/>
    </source>
</evidence>
<feature type="chain" id="PRO_5015647770" evidence="1">
    <location>
        <begin position="26"/>
        <end position="74"/>
    </location>
</feature>
<gene>
    <name evidence="2" type="ORF">C3731_21815</name>
</gene>
<name>A0A2S7IU49_9HYPH</name>
<dbReference type="EMBL" id="PTRC01000167">
    <property type="protein sequence ID" value="PQA71496.1"/>
    <property type="molecule type" value="Genomic_DNA"/>
</dbReference>
<feature type="non-terminal residue" evidence="2">
    <location>
        <position position="74"/>
    </location>
</feature>
<evidence type="ECO:0000313" key="2">
    <source>
        <dbReference type="EMBL" id="PQA71496.1"/>
    </source>
</evidence>
<dbReference type="AlphaFoldDB" id="A0A2S7IU49"/>
<feature type="signal peptide" evidence="1">
    <location>
        <begin position="1"/>
        <end position="25"/>
    </location>
</feature>
<proteinExistence type="predicted"/>
<evidence type="ECO:0000256" key="1">
    <source>
        <dbReference type="SAM" id="SignalP"/>
    </source>
</evidence>
<organism evidence="2 3">
    <name type="scientific">Brucella oryzae</name>
    <dbReference type="NCBI Taxonomy" id="335286"/>
    <lineage>
        <taxon>Bacteria</taxon>
        <taxon>Pseudomonadati</taxon>
        <taxon>Pseudomonadota</taxon>
        <taxon>Alphaproteobacteria</taxon>
        <taxon>Hyphomicrobiales</taxon>
        <taxon>Brucellaceae</taxon>
        <taxon>Brucella/Ochrobactrum group</taxon>
        <taxon>Brucella</taxon>
    </lineage>
</organism>
<keyword evidence="3" id="KW-1185">Reference proteome</keyword>
<reference evidence="2 3" key="1">
    <citation type="submission" date="2018-02" db="EMBL/GenBank/DDBJ databases">
        <title>Draft genome sequence of Ochrobactrum oryzae found in Brazil.</title>
        <authorList>
            <person name="Cerdeira L."/>
            <person name="Andrade F."/>
            <person name="Zacariotto T."/>
            <person name="Barbosa B."/>
            <person name="Santos S."/>
            <person name="Cassetari V."/>
            <person name="Lincopan N."/>
        </authorList>
    </citation>
    <scope>NUCLEOTIDE SEQUENCE [LARGE SCALE GENOMIC DNA]</scope>
    <source>
        <strain evidence="2 3">OA447</strain>
    </source>
</reference>
<accession>A0A2S7IU49</accession>
<dbReference type="Proteomes" id="UP000238493">
    <property type="component" value="Unassembled WGS sequence"/>
</dbReference>